<evidence type="ECO:0000256" key="3">
    <source>
        <dbReference type="ARBA" id="ARBA00023125"/>
    </source>
</evidence>
<name>A0AA41X5N6_9BACI</name>
<dbReference type="InterPro" id="IPR036388">
    <property type="entry name" value="WH-like_DNA-bd_sf"/>
</dbReference>
<dbReference type="Gene3D" id="1.10.10.10">
    <property type="entry name" value="Winged helix-like DNA-binding domain superfamily/Winged helix DNA-binding domain"/>
    <property type="match status" value="1"/>
</dbReference>
<dbReference type="InterPro" id="IPR036390">
    <property type="entry name" value="WH_DNA-bd_sf"/>
</dbReference>
<accession>A0AA41X5N6</accession>
<dbReference type="PANTHER" id="PTHR30126:SF100">
    <property type="entry name" value="LYSR-FAMILY TRANSCRIPTIONAL REGULATOR"/>
    <property type="match status" value="1"/>
</dbReference>
<evidence type="ECO:0000256" key="1">
    <source>
        <dbReference type="ARBA" id="ARBA00009437"/>
    </source>
</evidence>
<protein>
    <submittedName>
        <fullName evidence="6">LysR family transcriptional regulator</fullName>
    </submittedName>
</protein>
<dbReference type="SUPFAM" id="SSF46785">
    <property type="entry name" value="Winged helix' DNA-binding domain"/>
    <property type="match status" value="1"/>
</dbReference>
<organism evidence="6 7">
    <name type="scientific">Ectobacillus ponti</name>
    <dbReference type="NCBI Taxonomy" id="2961894"/>
    <lineage>
        <taxon>Bacteria</taxon>
        <taxon>Bacillati</taxon>
        <taxon>Bacillota</taxon>
        <taxon>Bacilli</taxon>
        <taxon>Bacillales</taxon>
        <taxon>Bacillaceae</taxon>
        <taxon>Ectobacillus</taxon>
    </lineage>
</organism>
<comment type="caution">
    <text evidence="6">The sequence shown here is derived from an EMBL/GenBank/DDBJ whole genome shotgun (WGS) entry which is preliminary data.</text>
</comment>
<dbReference type="CDD" id="cd05466">
    <property type="entry name" value="PBP2_LTTR_substrate"/>
    <property type="match status" value="1"/>
</dbReference>
<keyword evidence="4" id="KW-0804">Transcription</keyword>
<keyword evidence="7" id="KW-1185">Reference proteome</keyword>
<feature type="domain" description="HTH lysR-type" evidence="5">
    <location>
        <begin position="1"/>
        <end position="58"/>
    </location>
</feature>
<sequence>MEIRQLVTFKTIVEAGGFTKAAEQLGYAQSTVTAHIQALEQEIGMPVFDRVGKKVLLTEAGKHLLPHAAEMIQLYEKAKDISRLQDQPQGELRIGAPESLTVYRLPSIIQAFRRQYPKVKIIMKTASCWTLQEDLRRGDLDIAFALQASLTNTAVHTEQLLIEPFVIILPPEHPAGALGELQLSPQDHVLFTERGGYRDYFEAFLRQKGIRTDNGMEFWSIEAIKQCVICGLGVAMLPLMTVRNELEAGKLRGIPWDNALGSTSTLVSYHKQRWLSQAARVFLEMTREQAKGWT</sequence>
<dbReference type="Pfam" id="PF03466">
    <property type="entry name" value="LysR_substrate"/>
    <property type="match status" value="1"/>
</dbReference>
<evidence type="ECO:0000313" key="6">
    <source>
        <dbReference type="EMBL" id="MCP8969389.1"/>
    </source>
</evidence>
<dbReference type="Gene3D" id="3.40.190.290">
    <property type="match status" value="1"/>
</dbReference>
<evidence type="ECO:0000259" key="5">
    <source>
        <dbReference type="PROSITE" id="PS50931"/>
    </source>
</evidence>
<dbReference type="GO" id="GO:0000976">
    <property type="term" value="F:transcription cis-regulatory region binding"/>
    <property type="evidence" value="ECO:0007669"/>
    <property type="project" value="TreeGrafter"/>
</dbReference>
<dbReference type="InterPro" id="IPR000847">
    <property type="entry name" value="LysR_HTH_N"/>
</dbReference>
<dbReference type="GO" id="GO:0003700">
    <property type="term" value="F:DNA-binding transcription factor activity"/>
    <property type="evidence" value="ECO:0007669"/>
    <property type="project" value="InterPro"/>
</dbReference>
<dbReference type="InterPro" id="IPR005119">
    <property type="entry name" value="LysR_subst-bd"/>
</dbReference>
<dbReference type="Pfam" id="PF00126">
    <property type="entry name" value="HTH_1"/>
    <property type="match status" value="1"/>
</dbReference>
<dbReference type="PRINTS" id="PR00039">
    <property type="entry name" value="HTHLYSR"/>
</dbReference>
<dbReference type="FunFam" id="1.10.10.10:FF:000001">
    <property type="entry name" value="LysR family transcriptional regulator"/>
    <property type="match status" value="1"/>
</dbReference>
<dbReference type="RefSeq" id="WP_254759311.1">
    <property type="nucleotide sequence ID" value="NZ_JANCLT010000006.1"/>
</dbReference>
<dbReference type="SUPFAM" id="SSF53850">
    <property type="entry name" value="Periplasmic binding protein-like II"/>
    <property type="match status" value="1"/>
</dbReference>
<keyword evidence="2" id="KW-0805">Transcription regulation</keyword>
<reference evidence="6" key="1">
    <citation type="submission" date="2022-07" db="EMBL/GenBank/DDBJ databases">
        <authorList>
            <person name="Li W.-J."/>
            <person name="Deng Q.-Q."/>
        </authorList>
    </citation>
    <scope>NUCLEOTIDE SEQUENCE</scope>
    <source>
        <strain evidence="6">SYSU M60031</strain>
    </source>
</reference>
<dbReference type="AlphaFoldDB" id="A0AA41X5N6"/>
<gene>
    <name evidence="6" type="ORF">NK662_12715</name>
</gene>
<proteinExistence type="inferred from homology"/>
<evidence type="ECO:0000256" key="2">
    <source>
        <dbReference type="ARBA" id="ARBA00023015"/>
    </source>
</evidence>
<dbReference type="PROSITE" id="PS50931">
    <property type="entry name" value="HTH_LYSR"/>
    <property type="match status" value="1"/>
</dbReference>
<dbReference type="Proteomes" id="UP001156102">
    <property type="component" value="Unassembled WGS sequence"/>
</dbReference>
<keyword evidence="3" id="KW-0238">DNA-binding</keyword>
<dbReference type="PANTHER" id="PTHR30126">
    <property type="entry name" value="HTH-TYPE TRANSCRIPTIONAL REGULATOR"/>
    <property type="match status" value="1"/>
</dbReference>
<dbReference type="EMBL" id="JANCLT010000006">
    <property type="protein sequence ID" value="MCP8969389.1"/>
    <property type="molecule type" value="Genomic_DNA"/>
</dbReference>
<evidence type="ECO:0000313" key="7">
    <source>
        <dbReference type="Proteomes" id="UP001156102"/>
    </source>
</evidence>
<comment type="similarity">
    <text evidence="1">Belongs to the LysR transcriptional regulatory family.</text>
</comment>
<evidence type="ECO:0000256" key="4">
    <source>
        <dbReference type="ARBA" id="ARBA00023163"/>
    </source>
</evidence>